<comment type="caution">
    <text evidence="1">The sequence shown here is derived from an EMBL/GenBank/DDBJ whole genome shotgun (WGS) entry which is preliminary data.</text>
</comment>
<name>A0A512AWB5_9BACT</name>
<dbReference type="Proteomes" id="UP000321532">
    <property type="component" value="Unassembled WGS sequence"/>
</dbReference>
<organism evidence="1 2">
    <name type="scientific">Adhaeribacter aerolatus</name>
    <dbReference type="NCBI Taxonomy" id="670289"/>
    <lineage>
        <taxon>Bacteria</taxon>
        <taxon>Pseudomonadati</taxon>
        <taxon>Bacteroidota</taxon>
        <taxon>Cytophagia</taxon>
        <taxon>Cytophagales</taxon>
        <taxon>Hymenobacteraceae</taxon>
        <taxon>Adhaeribacter</taxon>
    </lineage>
</organism>
<evidence type="ECO:0000313" key="1">
    <source>
        <dbReference type="EMBL" id="GEO04005.1"/>
    </source>
</evidence>
<protein>
    <submittedName>
        <fullName evidence="1">Uncharacterized protein</fullName>
    </submittedName>
</protein>
<dbReference type="AlphaFoldDB" id="A0A512AWB5"/>
<gene>
    <name evidence="1" type="ORF">AAE02nite_16690</name>
</gene>
<proteinExistence type="predicted"/>
<keyword evidence="2" id="KW-1185">Reference proteome</keyword>
<accession>A0A512AWB5</accession>
<evidence type="ECO:0000313" key="2">
    <source>
        <dbReference type="Proteomes" id="UP000321532"/>
    </source>
</evidence>
<reference evidence="1 2" key="1">
    <citation type="submission" date="2019-07" db="EMBL/GenBank/DDBJ databases">
        <title>Whole genome shotgun sequence of Adhaeribacter aerolatus NBRC 106133.</title>
        <authorList>
            <person name="Hosoyama A."/>
            <person name="Uohara A."/>
            <person name="Ohji S."/>
            <person name="Ichikawa N."/>
        </authorList>
    </citation>
    <scope>NUCLEOTIDE SEQUENCE [LARGE SCALE GENOMIC DNA]</scope>
    <source>
        <strain evidence="1 2">NBRC 106133</strain>
    </source>
</reference>
<dbReference type="EMBL" id="BJYS01000009">
    <property type="protein sequence ID" value="GEO04005.1"/>
    <property type="molecule type" value="Genomic_DNA"/>
</dbReference>
<sequence>MQALFRLLTFNWLLHGVHFLNAQTVNPKYKKLLEKLYQKIVPLITVTEAAKWQATEPELIFWIPARKSSM</sequence>